<dbReference type="Proteomes" id="UP000178684">
    <property type="component" value="Unassembled WGS sequence"/>
</dbReference>
<evidence type="ECO:0000313" key="1">
    <source>
        <dbReference type="EMBL" id="OGF82363.1"/>
    </source>
</evidence>
<accession>A0A1F5X3E5</accession>
<gene>
    <name evidence="1" type="ORF">A3B18_00210</name>
</gene>
<dbReference type="EMBL" id="MFIE01000022">
    <property type="protein sequence ID" value="OGF82363.1"/>
    <property type="molecule type" value="Genomic_DNA"/>
</dbReference>
<comment type="caution">
    <text evidence="1">The sequence shown here is derived from an EMBL/GenBank/DDBJ whole genome shotgun (WGS) entry which is preliminary data.</text>
</comment>
<protein>
    <submittedName>
        <fullName evidence="1">Uncharacterized protein</fullName>
    </submittedName>
</protein>
<sequence length="63" mass="7426">MLFKNLKPGDRFFIPKRESEWSAEHVKVETPLNPHFNAVRLHNGKLVSLDEEDEVELISPERR</sequence>
<reference evidence="1 2" key="1">
    <citation type="journal article" date="2016" name="Nat. Commun.">
        <title>Thousands of microbial genomes shed light on interconnected biogeochemical processes in an aquifer system.</title>
        <authorList>
            <person name="Anantharaman K."/>
            <person name="Brown C.T."/>
            <person name="Hug L.A."/>
            <person name="Sharon I."/>
            <person name="Castelle C.J."/>
            <person name="Probst A.J."/>
            <person name="Thomas B.C."/>
            <person name="Singh A."/>
            <person name="Wilkins M.J."/>
            <person name="Karaoz U."/>
            <person name="Brodie E.L."/>
            <person name="Williams K.H."/>
            <person name="Hubbard S.S."/>
            <person name="Banfield J.F."/>
        </authorList>
    </citation>
    <scope>NUCLEOTIDE SEQUENCE [LARGE SCALE GENOMIC DNA]</scope>
</reference>
<proteinExistence type="predicted"/>
<evidence type="ECO:0000313" key="2">
    <source>
        <dbReference type="Proteomes" id="UP000178684"/>
    </source>
</evidence>
<organism evidence="1 2">
    <name type="scientific">Candidatus Giovannonibacteria bacterium RIFCSPLOWO2_01_FULL_46_13</name>
    <dbReference type="NCBI Taxonomy" id="1798352"/>
    <lineage>
        <taxon>Bacteria</taxon>
        <taxon>Candidatus Giovannoniibacteriota</taxon>
    </lineage>
</organism>
<dbReference type="AlphaFoldDB" id="A0A1F5X3E5"/>
<name>A0A1F5X3E5_9BACT</name>